<protein>
    <recommendedName>
        <fullName evidence="5">Fis family transcriptional regulator</fullName>
    </recommendedName>
</protein>
<dbReference type="HOGENOM" id="CLU_150651_1_0_6"/>
<name>A0A090IDM7_9GAMM</name>
<evidence type="ECO:0000313" key="3">
    <source>
        <dbReference type="Proteomes" id="UP000182660"/>
    </source>
</evidence>
<gene>
    <name evidence="1" type="ORF">MT2528_0456</name>
    <name evidence="2" type="ORF">NVI5450_0440</name>
</gene>
<proteinExistence type="predicted"/>
<dbReference type="EMBL" id="FPLJ01000016">
    <property type="protein sequence ID" value="SGY83546.1"/>
    <property type="molecule type" value="Genomic_DNA"/>
</dbReference>
<reference evidence="1 3" key="2">
    <citation type="submission" date="2016-11" db="EMBL/GenBank/DDBJ databases">
        <authorList>
            <person name="Klemetsen T."/>
        </authorList>
    </citation>
    <scope>NUCLEOTIDE SEQUENCE [LARGE SCALE GENOMIC DNA]</scope>
    <source>
        <strain evidence="1">MT 2528</strain>
    </source>
</reference>
<organism evidence="2 4">
    <name type="scientific">Moritella viscosa</name>
    <dbReference type="NCBI Taxonomy" id="80854"/>
    <lineage>
        <taxon>Bacteria</taxon>
        <taxon>Pseudomonadati</taxon>
        <taxon>Pseudomonadota</taxon>
        <taxon>Gammaproteobacteria</taxon>
        <taxon>Alteromonadales</taxon>
        <taxon>Moritellaceae</taxon>
        <taxon>Moritella</taxon>
    </lineage>
</organism>
<dbReference type="KEGG" id="mvs:MVIS_0733"/>
<dbReference type="PATRIC" id="fig|80854.5.peg.767"/>
<accession>A0A090IDM7</accession>
<evidence type="ECO:0000313" key="4">
    <source>
        <dbReference type="Proteomes" id="UP000183794"/>
    </source>
</evidence>
<dbReference type="AlphaFoldDB" id="A0A090IDM7"/>
<evidence type="ECO:0000313" key="2">
    <source>
        <dbReference type="EMBL" id="SGY84811.1"/>
    </source>
</evidence>
<dbReference type="Proteomes" id="UP000182660">
    <property type="component" value="Unassembled WGS sequence"/>
</dbReference>
<evidence type="ECO:0008006" key="5">
    <source>
        <dbReference type="Google" id="ProtNLM"/>
    </source>
</evidence>
<keyword evidence="3" id="KW-1185">Reference proteome</keyword>
<dbReference type="GeneID" id="61294190"/>
<sequence>MTKTEKKIDNTLCKVLTCVCEDAKDEIQGFQWLTHTVNYANFPASLKITCVFDNNADIAQLTASKQDQHLHELLAQALNAVDVRFKNINKQVKFDSEENCTRDNAGNWVKRLG</sequence>
<reference evidence="2 4" key="1">
    <citation type="submission" date="2016-11" db="EMBL/GenBank/DDBJ databases">
        <authorList>
            <person name="Jaros S."/>
            <person name="Januszkiewicz K."/>
            <person name="Wedrychowicz H."/>
        </authorList>
    </citation>
    <scope>NUCLEOTIDE SEQUENCE [LARGE SCALE GENOMIC DNA]</scope>
    <source>
        <strain evidence="2">NVI 5450</strain>
    </source>
</reference>
<dbReference type="RefSeq" id="WP_045109167.1">
    <property type="nucleotide sequence ID" value="NZ_CAWQZC010000056.1"/>
</dbReference>
<dbReference type="EMBL" id="FPLD01000014">
    <property type="protein sequence ID" value="SGY84811.1"/>
    <property type="molecule type" value="Genomic_DNA"/>
</dbReference>
<dbReference type="OrthoDB" id="6996126at2"/>
<dbReference type="Proteomes" id="UP000183794">
    <property type="component" value="Unassembled WGS sequence"/>
</dbReference>
<evidence type="ECO:0000313" key="1">
    <source>
        <dbReference type="EMBL" id="SGY83546.1"/>
    </source>
</evidence>